<dbReference type="Proteomes" id="UP001153076">
    <property type="component" value="Unassembled WGS sequence"/>
</dbReference>
<dbReference type="PANTHER" id="PTHR47474:SF1">
    <property type="entry name" value="TYROSINE-PROTEIN PHOSPHATASE RLPH2"/>
    <property type="match status" value="1"/>
</dbReference>
<proteinExistence type="predicted"/>
<accession>A0A9Q1GKA5</accession>
<reference evidence="2" key="1">
    <citation type="submission" date="2022-04" db="EMBL/GenBank/DDBJ databases">
        <title>Carnegiea gigantea Genome sequencing and assembly v2.</title>
        <authorList>
            <person name="Copetti D."/>
            <person name="Sanderson M.J."/>
            <person name="Burquez A."/>
            <person name="Wojciechowski M.F."/>
        </authorList>
    </citation>
    <scope>NUCLEOTIDE SEQUENCE</scope>
    <source>
        <strain evidence="2">SGP5-SGP5p</strain>
        <tissue evidence="2">Aerial part</tissue>
    </source>
</reference>
<evidence type="ECO:0000313" key="2">
    <source>
        <dbReference type="EMBL" id="KAJ8421019.1"/>
    </source>
</evidence>
<keyword evidence="1" id="KW-0812">Transmembrane</keyword>
<organism evidence="2 3">
    <name type="scientific">Carnegiea gigantea</name>
    <dbReference type="NCBI Taxonomy" id="171969"/>
    <lineage>
        <taxon>Eukaryota</taxon>
        <taxon>Viridiplantae</taxon>
        <taxon>Streptophyta</taxon>
        <taxon>Embryophyta</taxon>
        <taxon>Tracheophyta</taxon>
        <taxon>Spermatophyta</taxon>
        <taxon>Magnoliopsida</taxon>
        <taxon>eudicotyledons</taxon>
        <taxon>Gunneridae</taxon>
        <taxon>Pentapetalae</taxon>
        <taxon>Caryophyllales</taxon>
        <taxon>Cactineae</taxon>
        <taxon>Cactaceae</taxon>
        <taxon>Cactoideae</taxon>
        <taxon>Echinocereeae</taxon>
        <taxon>Carnegiea</taxon>
    </lineage>
</organism>
<comment type="caution">
    <text evidence="2">The sequence shown here is derived from an EMBL/GenBank/DDBJ whole genome shotgun (WGS) entry which is preliminary data.</text>
</comment>
<name>A0A9Q1GKA5_9CARY</name>
<keyword evidence="3" id="KW-1185">Reference proteome</keyword>
<protein>
    <submittedName>
        <fullName evidence="2">Uncharacterized protein</fullName>
    </submittedName>
</protein>
<keyword evidence="1" id="KW-0472">Membrane</keyword>
<feature type="transmembrane region" description="Helical" evidence="1">
    <location>
        <begin position="80"/>
        <end position="103"/>
    </location>
</feature>
<evidence type="ECO:0000313" key="3">
    <source>
        <dbReference type="Proteomes" id="UP001153076"/>
    </source>
</evidence>
<sequence>MCVHVWNGLHVLSLGEEAYSQQNNCCVLYAELRKAVPDDHKKFLADLVWVHEEGLAPSSTISEGRESLTRRSSRGNRLRWFPIVACHSALLTVAAGACVAIIVPVSSNQNYDENVCVETAEGLKQARLIVVHGGLLQGKPIDEQLKSLKARDTSVPKIEPLSGRKTIWDMPEELKVNPTVVVSGHHGKLHIEGLRLIIDEGGGLEQNPVAAIILPSMRIVRDIDPVQ</sequence>
<evidence type="ECO:0000256" key="1">
    <source>
        <dbReference type="SAM" id="Phobius"/>
    </source>
</evidence>
<dbReference type="OrthoDB" id="10267127at2759"/>
<dbReference type="PANTHER" id="PTHR47474">
    <property type="entry name" value="TYROSINE-PROTEIN PHOSPHATASE RLPH2"/>
    <property type="match status" value="1"/>
</dbReference>
<keyword evidence="1" id="KW-1133">Transmembrane helix</keyword>
<dbReference type="AlphaFoldDB" id="A0A9Q1GKA5"/>
<gene>
    <name evidence="2" type="ORF">Cgig2_007456</name>
</gene>
<dbReference type="EMBL" id="JAKOGI010002976">
    <property type="protein sequence ID" value="KAJ8421019.1"/>
    <property type="molecule type" value="Genomic_DNA"/>
</dbReference>